<dbReference type="Pfam" id="PF02687">
    <property type="entry name" value="FtsX"/>
    <property type="match status" value="2"/>
</dbReference>
<reference evidence="8" key="1">
    <citation type="submission" date="2022-12" db="EMBL/GenBank/DDBJ databases">
        <title>Paracoccus sp. EF6 isolated from a lake water.</title>
        <authorList>
            <person name="Liu H."/>
        </authorList>
    </citation>
    <scope>NUCLEOTIDE SEQUENCE</scope>
    <source>
        <strain evidence="8">EF6</strain>
    </source>
</reference>
<dbReference type="RefSeq" id="WP_268944214.1">
    <property type="nucleotide sequence ID" value="NZ_JAPTYD010000069.1"/>
</dbReference>
<feature type="transmembrane region" description="Helical" evidence="6">
    <location>
        <begin position="222"/>
        <end position="245"/>
    </location>
</feature>
<keyword evidence="9" id="KW-1185">Reference proteome</keyword>
<protein>
    <submittedName>
        <fullName evidence="8">ABC transporter permease</fullName>
    </submittedName>
</protein>
<feature type="transmembrane region" description="Helical" evidence="6">
    <location>
        <begin position="265"/>
        <end position="296"/>
    </location>
</feature>
<sequence length="800" mass="85026">MTAAILSALASHWRRNLLQLLTLLVGLALATALWSGVQAINAEARASYKAAAATLGESQYPQITAQDGGAIAQQTYVALRRAGWMVSPVVEGRLGPVRIVGIEPLTAPSDLAPVNTGSGGDLGAFLLAPGQVFAQEETFARLPDTGSQHVVSPDMAPDMAITDIGLAQHLLDRPGEIDRLIVLPDQPLSRRPLAEVAPHLTSVAPQGRNDIAQLTDSFHLNLTAFGLLSFAVGLFIVHGAIGLAFEQRRTMVRTLRALGAPLKRLIALMAAELAVLALVAGLIGVVLGYVIAAALLPDVAATLRGLYGADVSGQMTFRPIWWLSGLAIALIGTAVAASGALWSIARMPLLGGAHARALSMSHRHTRQSVMAMGLLVLAAALAIWGQGLLVGFAMLGALLIGGALALPPLLTLLLSRAEKRARGPITQWFWADTRQQVPGLSLALMALMLAMAANVGVSTMVSSFRLTFVGFLDQRLAAELYVRVDDPAQADAIAAVATRHADVILPRLSVDRSIAGLPAEIMGVRDHATYRDNWQLLRAVPDVWDSLAQGQGVLINEQMYRRAKLDLGAEIPVGQGSARPDLFLPVLGVYGDYGNPVGQVVLSEDLFRSLYPGVAVQQFGLRVEPGRVDALRDRLRAEAGVADGAMIDQAAVKAASLAVFERTFTVTAALNVLTLAIAGFAILMSLLTLAAMRLPQLAPVWALGLTRRRLAALDLLRALVLATLTGALALPLGLTLAWALLAIVNVEAFGWRLPMYLFPLDYLRLGILTLLAAAIAALWPAWRLSRTPPAQLLGVFRHER</sequence>
<keyword evidence="2" id="KW-1003">Cell membrane</keyword>
<feature type="transmembrane region" description="Helical" evidence="6">
    <location>
        <begin position="365"/>
        <end position="384"/>
    </location>
</feature>
<evidence type="ECO:0000256" key="5">
    <source>
        <dbReference type="ARBA" id="ARBA00023136"/>
    </source>
</evidence>
<keyword evidence="3 6" id="KW-0812">Transmembrane</keyword>
<evidence type="ECO:0000256" key="2">
    <source>
        <dbReference type="ARBA" id="ARBA00022475"/>
    </source>
</evidence>
<evidence type="ECO:0000259" key="7">
    <source>
        <dbReference type="Pfam" id="PF02687"/>
    </source>
</evidence>
<feature type="domain" description="ABC3 transporter permease C-terminal" evidence="7">
    <location>
        <begin position="670"/>
        <end position="789"/>
    </location>
</feature>
<comment type="subcellular location">
    <subcellularLocation>
        <location evidence="1">Cell membrane</location>
        <topology evidence="1">Multi-pass membrane protein</topology>
    </subcellularLocation>
</comment>
<evidence type="ECO:0000256" key="3">
    <source>
        <dbReference type="ARBA" id="ARBA00022692"/>
    </source>
</evidence>
<evidence type="ECO:0000256" key="1">
    <source>
        <dbReference type="ARBA" id="ARBA00004651"/>
    </source>
</evidence>
<name>A0ABT4JCP5_9RHOB</name>
<keyword evidence="5 6" id="KW-0472">Membrane</keyword>
<dbReference type="Proteomes" id="UP001149822">
    <property type="component" value="Unassembled WGS sequence"/>
</dbReference>
<proteinExistence type="predicted"/>
<feature type="transmembrane region" description="Helical" evidence="6">
    <location>
        <begin position="390"/>
        <end position="415"/>
    </location>
</feature>
<feature type="transmembrane region" description="Helical" evidence="6">
    <location>
        <begin position="436"/>
        <end position="457"/>
    </location>
</feature>
<dbReference type="EMBL" id="JAPTYD010000069">
    <property type="protein sequence ID" value="MCZ0964118.1"/>
    <property type="molecule type" value="Genomic_DNA"/>
</dbReference>
<dbReference type="PANTHER" id="PTHR30287">
    <property type="entry name" value="MEMBRANE COMPONENT OF PREDICTED ABC SUPERFAMILY METABOLITE UPTAKE TRANSPORTER"/>
    <property type="match status" value="1"/>
</dbReference>
<dbReference type="PANTHER" id="PTHR30287:SF2">
    <property type="entry name" value="BLL1001 PROTEIN"/>
    <property type="match status" value="1"/>
</dbReference>
<evidence type="ECO:0000256" key="6">
    <source>
        <dbReference type="SAM" id="Phobius"/>
    </source>
</evidence>
<keyword evidence="4 6" id="KW-1133">Transmembrane helix</keyword>
<feature type="domain" description="ABC3 transporter permease C-terminal" evidence="7">
    <location>
        <begin position="224"/>
        <end position="338"/>
    </location>
</feature>
<evidence type="ECO:0000256" key="4">
    <source>
        <dbReference type="ARBA" id="ARBA00022989"/>
    </source>
</evidence>
<evidence type="ECO:0000313" key="9">
    <source>
        <dbReference type="Proteomes" id="UP001149822"/>
    </source>
</evidence>
<dbReference type="InterPro" id="IPR038766">
    <property type="entry name" value="Membrane_comp_ABC_pdt"/>
</dbReference>
<feature type="transmembrane region" description="Helical" evidence="6">
    <location>
        <begin position="320"/>
        <end position="344"/>
    </location>
</feature>
<evidence type="ECO:0000313" key="8">
    <source>
        <dbReference type="EMBL" id="MCZ0964118.1"/>
    </source>
</evidence>
<accession>A0ABT4JCP5</accession>
<feature type="transmembrane region" description="Helical" evidence="6">
    <location>
        <begin position="715"/>
        <end position="742"/>
    </location>
</feature>
<comment type="caution">
    <text evidence="8">The sequence shown here is derived from an EMBL/GenBank/DDBJ whole genome shotgun (WGS) entry which is preliminary data.</text>
</comment>
<gene>
    <name evidence="8" type="ORF">OU682_21275</name>
</gene>
<dbReference type="InterPro" id="IPR003838">
    <property type="entry name" value="ABC3_permease_C"/>
</dbReference>
<feature type="transmembrane region" description="Helical" evidence="6">
    <location>
        <begin position="672"/>
        <end position="694"/>
    </location>
</feature>
<organism evidence="8 9">
    <name type="scientific">Paracoccus benzoatiresistens</name>
    <dbReference type="NCBI Taxonomy" id="2997341"/>
    <lineage>
        <taxon>Bacteria</taxon>
        <taxon>Pseudomonadati</taxon>
        <taxon>Pseudomonadota</taxon>
        <taxon>Alphaproteobacteria</taxon>
        <taxon>Rhodobacterales</taxon>
        <taxon>Paracoccaceae</taxon>
        <taxon>Paracoccus</taxon>
    </lineage>
</organism>
<feature type="transmembrane region" description="Helical" evidence="6">
    <location>
        <begin position="762"/>
        <end position="782"/>
    </location>
</feature>